<comment type="caution">
    <text evidence="5">The sequence shown here is derived from an EMBL/GenBank/DDBJ whole genome shotgun (WGS) entry which is preliminary data.</text>
</comment>
<dbReference type="Pfam" id="PF26079">
    <property type="entry name" value="Baseplate_J_C"/>
    <property type="match status" value="1"/>
</dbReference>
<proteinExistence type="inferred from homology"/>
<keyword evidence="6" id="KW-1185">Reference proteome</keyword>
<dbReference type="InterPro" id="IPR006949">
    <property type="entry name" value="Barrel_Baseplate_J-like"/>
</dbReference>
<comment type="similarity">
    <text evidence="1">Belongs to the Mu gp47/PBSX XkdT family.</text>
</comment>
<dbReference type="EMBL" id="JABXXV010000009">
    <property type="protein sequence ID" value="NVN47932.1"/>
    <property type="molecule type" value="Genomic_DNA"/>
</dbReference>
<dbReference type="InterPro" id="IPR058530">
    <property type="entry name" value="Baseplate_J-like_C"/>
</dbReference>
<dbReference type="Pfam" id="PF26078">
    <property type="entry name" value="Baseplate_J_M"/>
    <property type="match status" value="1"/>
</dbReference>
<name>A0ABX2P7L0_9PROT</name>
<evidence type="ECO:0000259" key="2">
    <source>
        <dbReference type="Pfam" id="PF04865"/>
    </source>
</evidence>
<feature type="domain" description="Baseplate protein J-like barrel" evidence="2">
    <location>
        <begin position="91"/>
        <end position="172"/>
    </location>
</feature>
<protein>
    <submittedName>
        <fullName evidence="5">Baseplate J/gp47 family protein</fullName>
    </submittedName>
</protein>
<dbReference type="InterPro" id="IPR052399">
    <property type="entry name" value="Phage_Baseplate_Assmbl_Protein"/>
</dbReference>
<organism evidence="5 6">
    <name type="scientific">Asaia spathodeae</name>
    <dbReference type="NCBI Taxonomy" id="657016"/>
    <lineage>
        <taxon>Bacteria</taxon>
        <taxon>Pseudomonadati</taxon>
        <taxon>Pseudomonadota</taxon>
        <taxon>Alphaproteobacteria</taxon>
        <taxon>Acetobacterales</taxon>
        <taxon>Acetobacteraceae</taxon>
        <taxon>Asaia</taxon>
    </lineage>
</organism>
<dbReference type="RefSeq" id="WP_267312268.1">
    <property type="nucleotide sequence ID" value="NZ_JABXXV010000009.1"/>
</dbReference>
<feature type="domain" description="Baseplate J-like C-terminal" evidence="4">
    <location>
        <begin position="301"/>
        <end position="369"/>
    </location>
</feature>
<evidence type="ECO:0000256" key="1">
    <source>
        <dbReference type="ARBA" id="ARBA00038087"/>
    </source>
</evidence>
<dbReference type="InterPro" id="IPR058531">
    <property type="entry name" value="Baseplate_J_M"/>
</dbReference>
<evidence type="ECO:0000313" key="6">
    <source>
        <dbReference type="Proteomes" id="UP001516351"/>
    </source>
</evidence>
<dbReference type="Pfam" id="PF04865">
    <property type="entry name" value="Baseplate_J"/>
    <property type="match status" value="1"/>
</dbReference>
<evidence type="ECO:0000259" key="3">
    <source>
        <dbReference type="Pfam" id="PF26078"/>
    </source>
</evidence>
<gene>
    <name evidence="5" type="ORF">HW542_14110</name>
</gene>
<dbReference type="PANTHER" id="PTHR37829">
    <property type="entry name" value="PHAGE-LIKE ELEMENT PBSX PROTEIN XKDT"/>
    <property type="match status" value="1"/>
</dbReference>
<accession>A0ABX2P7L0</accession>
<sequence>MPYQRPTLDDLRQQARQDILNGGIPGVTALLRYSVLNVLATVMAGLSWLHYGYLDWIARQAVPWTATDEYLEAWGAFKNIFRKAASSATGQVTFSVSSAQIIPSGTSIQISGGITAVTTADSATANGTTVAACTIPQAGAAGNVTAGAIATLGSPLEGVQTTGTVTVAFTGGADAEQDDALRDRVLAAFERGGENGNSEDYEGWAEAVPGVTRAWVNPLGFGAGTVVIYIMLDDANAANAGFPVGTDGAASGESRYPVASGDQLTVANAVYPLRPVTALVIVCSPVKQPVDFSIGSLGSNNTAANQALIIQALQDMFTRLSAPGGTIYPNQWNEAVGALGLSQFNISSPSSPVVGNSVGSMPTLGAVSFAS</sequence>
<feature type="domain" description="Baseplate J-like central" evidence="3">
    <location>
        <begin position="195"/>
        <end position="284"/>
    </location>
</feature>
<evidence type="ECO:0000313" key="5">
    <source>
        <dbReference type="EMBL" id="NVN47932.1"/>
    </source>
</evidence>
<dbReference type="Proteomes" id="UP001516351">
    <property type="component" value="Unassembled WGS sequence"/>
</dbReference>
<reference evidence="5 6" key="1">
    <citation type="submission" date="2020-06" db="EMBL/GenBank/DDBJ databases">
        <title>Synonyms of Asaia species.</title>
        <authorList>
            <person name="Sombolestani A."/>
        </authorList>
    </citation>
    <scope>NUCLEOTIDE SEQUENCE [LARGE SCALE GENOMIC DNA]</scope>
    <source>
        <strain evidence="5 6">LMG 27047</strain>
    </source>
</reference>
<dbReference type="PANTHER" id="PTHR37829:SF3">
    <property type="entry name" value="PROTEIN JAYE-RELATED"/>
    <property type="match status" value="1"/>
</dbReference>
<evidence type="ECO:0000259" key="4">
    <source>
        <dbReference type="Pfam" id="PF26079"/>
    </source>
</evidence>